<feature type="transmembrane region" description="Helical" evidence="7">
    <location>
        <begin position="46"/>
        <end position="65"/>
    </location>
</feature>
<evidence type="ECO:0000313" key="9">
    <source>
        <dbReference type="EMBL" id="MDR6204151.1"/>
    </source>
</evidence>
<protein>
    <submittedName>
        <fullName evidence="9">Uncharacterized membrane protein YcaP (DUF421 family)</fullName>
    </submittedName>
</protein>
<evidence type="ECO:0000256" key="3">
    <source>
        <dbReference type="ARBA" id="ARBA00022475"/>
    </source>
</evidence>
<dbReference type="PANTHER" id="PTHR34582:SF6">
    <property type="entry name" value="UPF0702 TRANSMEMBRANE PROTEIN YCAP"/>
    <property type="match status" value="1"/>
</dbReference>
<evidence type="ECO:0000256" key="1">
    <source>
        <dbReference type="ARBA" id="ARBA00004651"/>
    </source>
</evidence>
<accession>A0ABD5CGY5</accession>
<proteinExistence type="inferred from homology"/>
<dbReference type="RefSeq" id="WP_051153963.1">
    <property type="nucleotide sequence ID" value="NZ_ATXV01000006.1"/>
</dbReference>
<evidence type="ECO:0000256" key="4">
    <source>
        <dbReference type="ARBA" id="ARBA00022692"/>
    </source>
</evidence>
<feature type="transmembrane region" description="Helical" evidence="7">
    <location>
        <begin position="12"/>
        <end position="34"/>
    </location>
</feature>
<dbReference type="Pfam" id="PF04239">
    <property type="entry name" value="DUF421"/>
    <property type="match status" value="1"/>
</dbReference>
<evidence type="ECO:0000259" key="8">
    <source>
        <dbReference type="Pfam" id="PF04239"/>
    </source>
</evidence>
<dbReference type="Gene3D" id="3.30.240.20">
    <property type="entry name" value="bsu07140 like domains"/>
    <property type="match status" value="1"/>
</dbReference>
<evidence type="ECO:0000256" key="2">
    <source>
        <dbReference type="ARBA" id="ARBA00006448"/>
    </source>
</evidence>
<evidence type="ECO:0000313" key="10">
    <source>
        <dbReference type="Proteomes" id="UP001245184"/>
    </source>
</evidence>
<dbReference type="EMBL" id="JAVIZN010000002">
    <property type="protein sequence ID" value="MDR6204151.1"/>
    <property type="molecule type" value="Genomic_DNA"/>
</dbReference>
<keyword evidence="6 7" id="KW-0472">Membrane</keyword>
<comment type="similarity">
    <text evidence="2">Belongs to the UPF0702 family.</text>
</comment>
<gene>
    <name evidence="9" type="ORF">QF025_002871</name>
</gene>
<evidence type="ECO:0000256" key="7">
    <source>
        <dbReference type="SAM" id="Phobius"/>
    </source>
</evidence>
<feature type="transmembrane region" description="Helical" evidence="7">
    <location>
        <begin position="71"/>
        <end position="88"/>
    </location>
</feature>
<reference evidence="9 10" key="1">
    <citation type="submission" date="2023-08" db="EMBL/GenBank/DDBJ databases">
        <title>Genome sequencing of plant associated microbes to promote plant fitness in Sorghum bicolor and Oryza sativa.</title>
        <authorList>
            <person name="Coleman-Derr D."/>
        </authorList>
    </citation>
    <scope>NUCLEOTIDE SEQUENCE [LARGE SCALE GENOMIC DNA]</scope>
    <source>
        <strain evidence="9 10">SLBN-33</strain>
    </source>
</reference>
<keyword evidence="4 7" id="KW-0812">Transmembrane</keyword>
<organism evidence="9 10">
    <name type="scientific">Paraburkholderia graminis</name>
    <dbReference type="NCBI Taxonomy" id="60548"/>
    <lineage>
        <taxon>Bacteria</taxon>
        <taxon>Pseudomonadati</taxon>
        <taxon>Pseudomonadota</taxon>
        <taxon>Betaproteobacteria</taxon>
        <taxon>Burkholderiales</taxon>
        <taxon>Burkholderiaceae</taxon>
        <taxon>Paraburkholderia</taxon>
    </lineage>
</organism>
<feature type="domain" description="YetF C-terminal" evidence="8">
    <location>
        <begin position="95"/>
        <end position="164"/>
    </location>
</feature>
<comment type="subcellular location">
    <subcellularLocation>
        <location evidence="1">Cell membrane</location>
        <topology evidence="1">Multi-pass membrane protein</topology>
    </subcellularLocation>
</comment>
<dbReference type="GO" id="GO:0005886">
    <property type="term" value="C:plasma membrane"/>
    <property type="evidence" value="ECO:0007669"/>
    <property type="project" value="UniProtKB-SubCell"/>
</dbReference>
<keyword evidence="5 7" id="KW-1133">Transmembrane helix</keyword>
<dbReference type="Proteomes" id="UP001245184">
    <property type="component" value="Unassembled WGS sequence"/>
</dbReference>
<dbReference type="PANTHER" id="PTHR34582">
    <property type="entry name" value="UPF0702 TRANSMEMBRANE PROTEIN YCAP"/>
    <property type="match status" value="1"/>
</dbReference>
<sequence>MQLVQRILIGDGPWAFLLEVVVRAAIIYVLLLVAMRMMGKRVAAQLSITELAVILMLGAAIGVPIQVSSQGILPAAIVLFTVVALQRMSSRAGLRWRKFQVAQEGDVTMLVKDGRILLDELKTSEVSREMLASELRAANVAHLGQLRRVYLESSGSISLVWRKHERPGLTVRPDMECSLLDAIGADGYFACWSCGATVDTENRPTEPCSACRSMRWESAVQLPQKPKVEEKTE</sequence>
<evidence type="ECO:0000256" key="5">
    <source>
        <dbReference type="ARBA" id="ARBA00022989"/>
    </source>
</evidence>
<dbReference type="InterPro" id="IPR023090">
    <property type="entry name" value="UPF0702_alpha/beta_dom_sf"/>
</dbReference>
<name>A0ABD5CGY5_9BURK</name>
<evidence type="ECO:0000256" key="6">
    <source>
        <dbReference type="ARBA" id="ARBA00023136"/>
    </source>
</evidence>
<keyword evidence="3" id="KW-1003">Cell membrane</keyword>
<dbReference type="InterPro" id="IPR007353">
    <property type="entry name" value="DUF421"/>
</dbReference>
<comment type="caution">
    <text evidence="9">The sequence shown here is derived from an EMBL/GenBank/DDBJ whole genome shotgun (WGS) entry which is preliminary data.</text>
</comment>
<dbReference type="AlphaFoldDB" id="A0ABD5CGY5"/>